<evidence type="ECO:0000256" key="6">
    <source>
        <dbReference type="ARBA" id="ARBA00023157"/>
    </source>
</evidence>
<dbReference type="Pfam" id="PF08246">
    <property type="entry name" value="Inhibitor_I29"/>
    <property type="match status" value="1"/>
</dbReference>
<name>V3ZT50_LOTGI</name>
<dbReference type="InterPro" id="IPR039417">
    <property type="entry name" value="Peptidase_C1A_papain-like"/>
</dbReference>
<keyword evidence="6" id="KW-1015">Disulfide bond</keyword>
<dbReference type="InterPro" id="IPR000668">
    <property type="entry name" value="Peptidase_C1A_C"/>
</dbReference>
<dbReference type="InterPro" id="IPR025661">
    <property type="entry name" value="Pept_asp_AS"/>
</dbReference>
<keyword evidence="2" id="KW-0645">Protease</keyword>
<dbReference type="EMBL" id="KB203251">
    <property type="protein sequence ID" value="ESO85745.1"/>
    <property type="molecule type" value="Genomic_DNA"/>
</dbReference>
<evidence type="ECO:0008006" key="11">
    <source>
        <dbReference type="Google" id="ProtNLM"/>
    </source>
</evidence>
<evidence type="ECO:0000259" key="7">
    <source>
        <dbReference type="SMART" id="SM00645"/>
    </source>
</evidence>
<evidence type="ECO:0000313" key="9">
    <source>
        <dbReference type="EMBL" id="ESO85745.1"/>
    </source>
</evidence>
<dbReference type="Pfam" id="PF00112">
    <property type="entry name" value="Peptidase_C1"/>
    <property type="match status" value="1"/>
</dbReference>
<dbReference type="CDD" id="cd02248">
    <property type="entry name" value="Peptidase_C1A"/>
    <property type="match status" value="1"/>
</dbReference>
<evidence type="ECO:0000256" key="1">
    <source>
        <dbReference type="ARBA" id="ARBA00008455"/>
    </source>
</evidence>
<protein>
    <recommendedName>
        <fullName evidence="11">Cathepsin L</fullName>
    </recommendedName>
</protein>
<keyword evidence="4" id="KW-0788">Thiol protease</keyword>
<dbReference type="PROSITE" id="PS00139">
    <property type="entry name" value="THIOL_PROTEASE_CYS"/>
    <property type="match status" value="1"/>
</dbReference>
<dbReference type="PRINTS" id="PR00705">
    <property type="entry name" value="PAPAIN"/>
</dbReference>
<reference evidence="9 10" key="1">
    <citation type="journal article" date="2013" name="Nature">
        <title>Insights into bilaterian evolution from three spiralian genomes.</title>
        <authorList>
            <person name="Simakov O."/>
            <person name="Marletaz F."/>
            <person name="Cho S.J."/>
            <person name="Edsinger-Gonzales E."/>
            <person name="Havlak P."/>
            <person name="Hellsten U."/>
            <person name="Kuo D.H."/>
            <person name="Larsson T."/>
            <person name="Lv J."/>
            <person name="Arendt D."/>
            <person name="Savage R."/>
            <person name="Osoegawa K."/>
            <person name="de Jong P."/>
            <person name="Grimwood J."/>
            <person name="Chapman J.A."/>
            <person name="Shapiro H."/>
            <person name="Aerts A."/>
            <person name="Otillar R.P."/>
            <person name="Terry A.Y."/>
            <person name="Boore J.L."/>
            <person name="Grigoriev I.V."/>
            <person name="Lindberg D.R."/>
            <person name="Seaver E.C."/>
            <person name="Weisblat D.A."/>
            <person name="Putnam N.H."/>
            <person name="Rokhsar D.S."/>
        </authorList>
    </citation>
    <scope>NUCLEOTIDE SEQUENCE [LARGE SCALE GENOMIC DNA]</scope>
</reference>
<dbReference type="SUPFAM" id="SSF54001">
    <property type="entry name" value="Cysteine proteinases"/>
    <property type="match status" value="1"/>
</dbReference>
<dbReference type="STRING" id="225164.V3ZT50"/>
<dbReference type="HOGENOM" id="CLU_012184_1_2_1"/>
<dbReference type="GeneID" id="20246976"/>
<dbReference type="SMART" id="SM00645">
    <property type="entry name" value="Pept_C1"/>
    <property type="match status" value="1"/>
</dbReference>
<dbReference type="FunFam" id="3.90.70.10:FF:000006">
    <property type="entry name" value="Cathepsin S"/>
    <property type="match status" value="1"/>
</dbReference>
<sequence>MTLSHMTTIAEPFSNFGRNKEITMLLVVLSTILVVTTALPSSVQWMKINPAEHIKEVKDLKAPTSFHPYDESWTAFKNEHNKVYTNDEEGKRFNIFMENVKMIEYHNQLYHDGKKSYYLGVNAFADMQFDEFKKLNGFKQRKEGDDPSQCSTYLKGELVTVPDEVDWREKGYVTPVKNQGQCGSCWSFSTTGSLEGQYFHKKGKLVSFSEQQLVDCSAKFGNEGCNGGLMDNAFHYIQKYGLETEDEYPYEAKVEFRCHYNKSEVVGDCTGCVDVSSGDEDALKQAVGSVGPVSIAIDASHQSFQLYQGGVYDEPECSSTQLDHGVLIAGYGKLDGSDYWLVKNSWGTGWGKDGYVYMSRNKENQCGVATQASYPLV</sequence>
<evidence type="ECO:0000256" key="4">
    <source>
        <dbReference type="ARBA" id="ARBA00022807"/>
    </source>
</evidence>
<proteinExistence type="inferred from homology"/>
<comment type="similarity">
    <text evidence="1">Belongs to the peptidase C1 family.</text>
</comment>
<evidence type="ECO:0000256" key="2">
    <source>
        <dbReference type="ARBA" id="ARBA00022670"/>
    </source>
</evidence>
<dbReference type="GO" id="GO:0008234">
    <property type="term" value="F:cysteine-type peptidase activity"/>
    <property type="evidence" value="ECO:0007669"/>
    <property type="project" value="UniProtKB-KW"/>
</dbReference>
<dbReference type="OrthoDB" id="10253408at2759"/>
<keyword evidence="5" id="KW-0865">Zymogen</keyword>
<dbReference type="PROSITE" id="PS00640">
    <property type="entry name" value="THIOL_PROTEASE_ASN"/>
    <property type="match status" value="1"/>
</dbReference>
<dbReference type="Gene3D" id="3.90.70.10">
    <property type="entry name" value="Cysteine proteinases"/>
    <property type="match status" value="1"/>
</dbReference>
<dbReference type="InterPro" id="IPR038765">
    <property type="entry name" value="Papain-like_cys_pep_sf"/>
</dbReference>
<dbReference type="InterPro" id="IPR025660">
    <property type="entry name" value="Pept_his_AS"/>
</dbReference>
<dbReference type="RefSeq" id="XP_009063479.1">
    <property type="nucleotide sequence ID" value="XM_009065231.1"/>
</dbReference>
<dbReference type="KEGG" id="lgi:LOTGIDRAFT_221163"/>
<accession>V3ZT50</accession>
<dbReference type="AlphaFoldDB" id="V3ZT50"/>
<gene>
    <name evidence="9" type="ORF">LOTGIDRAFT_221163</name>
</gene>
<dbReference type="InterPro" id="IPR013201">
    <property type="entry name" value="Prot_inhib_I29"/>
</dbReference>
<feature type="domain" description="Cathepsin propeptide inhibitor" evidence="8">
    <location>
        <begin position="73"/>
        <end position="132"/>
    </location>
</feature>
<dbReference type="SMART" id="SM00848">
    <property type="entry name" value="Inhibitor_I29"/>
    <property type="match status" value="1"/>
</dbReference>
<dbReference type="InterPro" id="IPR013128">
    <property type="entry name" value="Peptidase_C1A"/>
</dbReference>
<dbReference type="OMA" id="IKEEWHT"/>
<dbReference type="PROSITE" id="PS00639">
    <property type="entry name" value="THIOL_PROTEASE_HIS"/>
    <property type="match status" value="1"/>
</dbReference>
<feature type="domain" description="Peptidase C1A papain C-terminal" evidence="7">
    <location>
        <begin position="161"/>
        <end position="376"/>
    </location>
</feature>
<evidence type="ECO:0000313" key="10">
    <source>
        <dbReference type="Proteomes" id="UP000030746"/>
    </source>
</evidence>
<evidence type="ECO:0000259" key="8">
    <source>
        <dbReference type="SMART" id="SM00848"/>
    </source>
</evidence>
<organism evidence="9 10">
    <name type="scientific">Lottia gigantea</name>
    <name type="common">Giant owl limpet</name>
    <dbReference type="NCBI Taxonomy" id="225164"/>
    <lineage>
        <taxon>Eukaryota</taxon>
        <taxon>Metazoa</taxon>
        <taxon>Spiralia</taxon>
        <taxon>Lophotrochozoa</taxon>
        <taxon>Mollusca</taxon>
        <taxon>Gastropoda</taxon>
        <taxon>Patellogastropoda</taxon>
        <taxon>Lottioidea</taxon>
        <taxon>Lottiidae</taxon>
        <taxon>Lottia</taxon>
    </lineage>
</organism>
<evidence type="ECO:0000256" key="5">
    <source>
        <dbReference type="ARBA" id="ARBA00023145"/>
    </source>
</evidence>
<dbReference type="InterPro" id="IPR000169">
    <property type="entry name" value="Pept_cys_AS"/>
</dbReference>
<keyword evidence="3" id="KW-0378">Hydrolase</keyword>
<dbReference type="GO" id="GO:0006508">
    <property type="term" value="P:proteolysis"/>
    <property type="evidence" value="ECO:0007669"/>
    <property type="project" value="UniProtKB-KW"/>
</dbReference>
<dbReference type="CTD" id="20246976"/>
<dbReference type="PANTHER" id="PTHR12411">
    <property type="entry name" value="CYSTEINE PROTEASE FAMILY C1-RELATED"/>
    <property type="match status" value="1"/>
</dbReference>
<keyword evidence="10" id="KW-1185">Reference proteome</keyword>
<dbReference type="Proteomes" id="UP000030746">
    <property type="component" value="Unassembled WGS sequence"/>
</dbReference>
<evidence type="ECO:0000256" key="3">
    <source>
        <dbReference type="ARBA" id="ARBA00022801"/>
    </source>
</evidence>